<dbReference type="RefSeq" id="WP_270452131.1">
    <property type="nucleotide sequence ID" value="NZ_JADPIE010000001.1"/>
</dbReference>
<dbReference type="InterPro" id="IPR024700">
    <property type="entry name" value="UCP020217"/>
</dbReference>
<dbReference type="PIRSF" id="PIRSF020217">
    <property type="entry name" value="UCP020217"/>
    <property type="match status" value="1"/>
</dbReference>
<dbReference type="InterPro" id="IPR041633">
    <property type="entry name" value="Polbeta"/>
</dbReference>
<dbReference type="AlphaFoldDB" id="A0A931F8Z3"/>
<reference evidence="2" key="1">
    <citation type="submission" date="2020-11" db="EMBL/GenBank/DDBJ databases">
        <title>Halonatronomonas betainensis gen. nov., sp. nov. a novel haloalkaliphilic representative of the family Halanaerobiacae capable of betaine degradation.</title>
        <authorList>
            <person name="Boltyanskaya Y."/>
            <person name="Kevbrin V."/>
            <person name="Detkova E."/>
            <person name="Grouzdev D.S."/>
            <person name="Koziaeva V."/>
            <person name="Zhilina T."/>
        </authorList>
    </citation>
    <scope>NUCLEOTIDE SEQUENCE</scope>
    <source>
        <strain evidence="2">Z-7014</strain>
    </source>
</reference>
<dbReference type="Pfam" id="PF18765">
    <property type="entry name" value="Polbeta"/>
    <property type="match status" value="1"/>
</dbReference>
<evidence type="ECO:0000259" key="1">
    <source>
        <dbReference type="Pfam" id="PF18765"/>
    </source>
</evidence>
<protein>
    <submittedName>
        <fullName evidence="2">Nucleotidyltransferase domain-containing protein</fullName>
    </submittedName>
</protein>
<proteinExistence type="predicted"/>
<gene>
    <name evidence="2" type="ORF">I0Q91_00315</name>
</gene>
<keyword evidence="3" id="KW-1185">Reference proteome</keyword>
<dbReference type="EMBL" id="JADPIE010000001">
    <property type="protein sequence ID" value="MBF8435507.1"/>
    <property type="molecule type" value="Genomic_DNA"/>
</dbReference>
<feature type="domain" description="Polymerase beta nucleotidyltransferase" evidence="1">
    <location>
        <begin position="35"/>
        <end position="119"/>
    </location>
</feature>
<dbReference type="Gene3D" id="3.30.460.10">
    <property type="entry name" value="Beta Polymerase, domain 2"/>
    <property type="match status" value="1"/>
</dbReference>
<dbReference type="InterPro" id="IPR043519">
    <property type="entry name" value="NT_sf"/>
</dbReference>
<evidence type="ECO:0000313" key="3">
    <source>
        <dbReference type="Proteomes" id="UP000621436"/>
    </source>
</evidence>
<accession>A0A931F8Z3</accession>
<evidence type="ECO:0000313" key="2">
    <source>
        <dbReference type="EMBL" id="MBF8435507.1"/>
    </source>
</evidence>
<organism evidence="2 3">
    <name type="scientific">Halonatronomonas betaini</name>
    <dbReference type="NCBI Taxonomy" id="2778430"/>
    <lineage>
        <taxon>Bacteria</taxon>
        <taxon>Bacillati</taxon>
        <taxon>Bacillota</taxon>
        <taxon>Clostridia</taxon>
        <taxon>Halanaerobiales</taxon>
        <taxon>Halarsenatibacteraceae</taxon>
        <taxon>Halonatronomonas</taxon>
    </lineage>
</organism>
<name>A0A931F8Z3_9FIRM</name>
<sequence length="119" mass="13827">MVKIKSDDYPLLFHKSTKTDKYLLKRQKKAREEAEKAAKILKEQFKADKVWIFGSLTQKERFHAGSDIDLAASGIPPEKFYKAFGTITREIKDFQIDLVDIDDCKEYLKDAIKREGELI</sequence>
<comment type="caution">
    <text evidence="2">The sequence shown here is derived from an EMBL/GenBank/DDBJ whole genome shotgun (WGS) entry which is preliminary data.</text>
</comment>
<dbReference type="CDD" id="cd05403">
    <property type="entry name" value="NT_KNTase_like"/>
    <property type="match status" value="1"/>
</dbReference>
<dbReference type="Proteomes" id="UP000621436">
    <property type="component" value="Unassembled WGS sequence"/>
</dbReference>
<dbReference type="SUPFAM" id="SSF81301">
    <property type="entry name" value="Nucleotidyltransferase"/>
    <property type="match status" value="1"/>
</dbReference>